<evidence type="ECO:0000313" key="2">
    <source>
        <dbReference type="EMBL" id="GGF52009.1"/>
    </source>
</evidence>
<proteinExistence type="predicted"/>
<organism evidence="2 3">
    <name type="scientific">Ornithinimicrobium tianjinense</name>
    <dbReference type="NCBI Taxonomy" id="1195761"/>
    <lineage>
        <taxon>Bacteria</taxon>
        <taxon>Bacillati</taxon>
        <taxon>Actinomycetota</taxon>
        <taxon>Actinomycetes</taxon>
        <taxon>Micrococcales</taxon>
        <taxon>Ornithinimicrobiaceae</taxon>
        <taxon>Ornithinimicrobium</taxon>
    </lineage>
</organism>
<reference evidence="2" key="2">
    <citation type="submission" date="2020-09" db="EMBL/GenBank/DDBJ databases">
        <authorList>
            <person name="Sun Q."/>
            <person name="Zhou Y."/>
        </authorList>
    </citation>
    <scope>NUCLEOTIDE SEQUENCE</scope>
    <source>
        <strain evidence="2">CGMCC 1.12160</strain>
    </source>
</reference>
<dbReference type="EMBL" id="BMEM01000003">
    <property type="protein sequence ID" value="GGF52009.1"/>
    <property type="molecule type" value="Genomic_DNA"/>
</dbReference>
<feature type="compositionally biased region" description="Basic and acidic residues" evidence="1">
    <location>
        <begin position="71"/>
        <end position="84"/>
    </location>
</feature>
<dbReference type="RefSeq" id="WP_229735153.1">
    <property type="nucleotide sequence ID" value="NZ_BAABKH010000003.1"/>
</dbReference>
<reference evidence="2" key="1">
    <citation type="journal article" date="2014" name="Int. J. Syst. Evol. Microbiol.">
        <title>Complete genome sequence of Corynebacterium casei LMG S-19264T (=DSM 44701T), isolated from a smear-ripened cheese.</title>
        <authorList>
            <consortium name="US DOE Joint Genome Institute (JGI-PGF)"/>
            <person name="Walter F."/>
            <person name="Albersmeier A."/>
            <person name="Kalinowski J."/>
            <person name="Ruckert C."/>
        </authorList>
    </citation>
    <scope>NUCLEOTIDE SEQUENCE</scope>
    <source>
        <strain evidence="2">CGMCC 1.12160</strain>
    </source>
</reference>
<protein>
    <recommendedName>
        <fullName evidence="4">GDSL-like Lipase/Acylhydrolase family protein</fullName>
    </recommendedName>
</protein>
<comment type="caution">
    <text evidence="2">The sequence shown here is derived from an EMBL/GenBank/DDBJ whole genome shotgun (WGS) entry which is preliminary data.</text>
</comment>
<evidence type="ECO:0000313" key="3">
    <source>
        <dbReference type="Proteomes" id="UP000605670"/>
    </source>
</evidence>
<sequence length="96" mass="11163">MYAPDRIHLSTLGHERVASQALWTLGLPPAMAGWREPLEPLPAPSRLEAIEPDRHWVTEHLRPYLRRRRRGETSRDDLLPKRPELSPWDGVLDLSR</sequence>
<accession>A0A917BMM2</accession>
<evidence type="ECO:0008006" key="4">
    <source>
        <dbReference type="Google" id="ProtNLM"/>
    </source>
</evidence>
<gene>
    <name evidence="2" type="ORF">GCM10011366_19850</name>
</gene>
<name>A0A917BMM2_9MICO</name>
<dbReference type="Proteomes" id="UP000605670">
    <property type="component" value="Unassembled WGS sequence"/>
</dbReference>
<evidence type="ECO:0000256" key="1">
    <source>
        <dbReference type="SAM" id="MobiDB-lite"/>
    </source>
</evidence>
<feature type="region of interest" description="Disordered" evidence="1">
    <location>
        <begin position="69"/>
        <end position="96"/>
    </location>
</feature>
<dbReference type="AlphaFoldDB" id="A0A917BMM2"/>
<keyword evidence="3" id="KW-1185">Reference proteome</keyword>